<evidence type="ECO:0000256" key="2">
    <source>
        <dbReference type="ARBA" id="ARBA00022448"/>
    </source>
</evidence>
<keyword evidence="5 7" id="KW-1133">Transmembrane helix</keyword>
<keyword evidence="3" id="KW-1003">Cell membrane</keyword>
<evidence type="ECO:0000256" key="7">
    <source>
        <dbReference type="RuleBase" id="RU363032"/>
    </source>
</evidence>
<dbReference type="Pfam" id="PF00528">
    <property type="entry name" value="BPD_transp_1"/>
    <property type="match status" value="1"/>
</dbReference>
<keyword evidence="10" id="KW-1185">Reference proteome</keyword>
<comment type="subcellular location">
    <subcellularLocation>
        <location evidence="1 7">Cell membrane</location>
        <topology evidence="1 7">Multi-pass membrane protein</topology>
    </subcellularLocation>
</comment>
<keyword evidence="6 7" id="KW-0472">Membrane</keyword>
<dbReference type="Gene3D" id="1.10.3720.10">
    <property type="entry name" value="MetI-like"/>
    <property type="match status" value="1"/>
</dbReference>
<dbReference type="AlphaFoldDB" id="A0A515ERA8"/>
<dbReference type="InterPro" id="IPR000515">
    <property type="entry name" value="MetI-like"/>
</dbReference>
<reference evidence="10" key="1">
    <citation type="submission" date="2019-02" db="EMBL/GenBank/DDBJ databases">
        <title>Complete genome sequence of Rhodoferax sp. Gr-4.</title>
        <authorList>
            <person name="Jin L."/>
        </authorList>
    </citation>
    <scope>NUCLEOTIDE SEQUENCE [LARGE SCALE GENOMIC DNA]</scope>
    <source>
        <strain evidence="10">Gr-4</strain>
    </source>
</reference>
<evidence type="ECO:0000256" key="4">
    <source>
        <dbReference type="ARBA" id="ARBA00022692"/>
    </source>
</evidence>
<feature type="transmembrane region" description="Helical" evidence="7">
    <location>
        <begin position="12"/>
        <end position="32"/>
    </location>
</feature>
<dbReference type="PANTHER" id="PTHR43005">
    <property type="entry name" value="BLR7065 PROTEIN"/>
    <property type="match status" value="1"/>
</dbReference>
<feature type="transmembrane region" description="Helical" evidence="7">
    <location>
        <begin position="267"/>
        <end position="287"/>
    </location>
</feature>
<dbReference type="KEGG" id="rhg:EXZ61_13960"/>
<name>A0A515ERA8_9BURK</name>
<dbReference type="PROSITE" id="PS50928">
    <property type="entry name" value="ABC_TM1"/>
    <property type="match status" value="1"/>
</dbReference>
<evidence type="ECO:0000256" key="6">
    <source>
        <dbReference type="ARBA" id="ARBA00023136"/>
    </source>
</evidence>
<feature type="transmembrane region" description="Helical" evidence="7">
    <location>
        <begin position="204"/>
        <end position="225"/>
    </location>
</feature>
<dbReference type="PANTHER" id="PTHR43005:SF2">
    <property type="entry name" value="INTEGRAL MEMBRANE SUGAR TRANSPORT PROTEIN"/>
    <property type="match status" value="1"/>
</dbReference>
<dbReference type="RefSeq" id="WP_142812340.1">
    <property type="nucleotide sequence ID" value="NZ_CP036282.1"/>
</dbReference>
<feature type="transmembrane region" description="Helical" evidence="7">
    <location>
        <begin position="74"/>
        <end position="95"/>
    </location>
</feature>
<feature type="domain" description="ABC transmembrane type-1" evidence="8">
    <location>
        <begin position="70"/>
        <end position="284"/>
    </location>
</feature>
<comment type="similarity">
    <text evidence="7">Belongs to the binding-protein-dependent transport system permease family.</text>
</comment>
<proteinExistence type="inferred from homology"/>
<dbReference type="Proteomes" id="UP000317365">
    <property type="component" value="Chromosome"/>
</dbReference>
<feature type="transmembrane region" description="Helical" evidence="7">
    <location>
        <begin position="107"/>
        <end position="127"/>
    </location>
</feature>
<reference evidence="10" key="2">
    <citation type="journal article" date="2020" name="Int. J. Syst. Evol. Microbiol.">
        <title>Genomic insights into a novel species Rhodoferax aquaticus sp. nov., isolated from freshwater.</title>
        <authorList>
            <person name="Li T."/>
            <person name="Zhuo Y."/>
            <person name="Jin C.Z."/>
            <person name="Wu X."/>
            <person name="Ko S.R."/>
            <person name="Jin F.J."/>
            <person name="Ahn C.Y."/>
            <person name="Oh H.M."/>
            <person name="Lee H.G."/>
            <person name="Jin L."/>
        </authorList>
    </citation>
    <scope>NUCLEOTIDE SEQUENCE [LARGE SCALE GENOMIC DNA]</scope>
    <source>
        <strain evidence="10">Gr-4</strain>
    </source>
</reference>
<evidence type="ECO:0000313" key="9">
    <source>
        <dbReference type="EMBL" id="QDL55180.1"/>
    </source>
</evidence>
<dbReference type="GO" id="GO:0055085">
    <property type="term" value="P:transmembrane transport"/>
    <property type="evidence" value="ECO:0007669"/>
    <property type="project" value="InterPro"/>
</dbReference>
<dbReference type="EMBL" id="CP036282">
    <property type="protein sequence ID" value="QDL55180.1"/>
    <property type="molecule type" value="Genomic_DNA"/>
</dbReference>
<gene>
    <name evidence="9" type="ORF">EXZ61_13960</name>
</gene>
<dbReference type="GO" id="GO:0005886">
    <property type="term" value="C:plasma membrane"/>
    <property type="evidence" value="ECO:0007669"/>
    <property type="project" value="UniProtKB-SubCell"/>
</dbReference>
<evidence type="ECO:0000313" key="10">
    <source>
        <dbReference type="Proteomes" id="UP000317365"/>
    </source>
</evidence>
<dbReference type="CDD" id="cd06261">
    <property type="entry name" value="TM_PBP2"/>
    <property type="match status" value="1"/>
</dbReference>
<evidence type="ECO:0000259" key="8">
    <source>
        <dbReference type="PROSITE" id="PS50928"/>
    </source>
</evidence>
<organism evidence="9 10">
    <name type="scientific">Rhodoferax aquaticus</name>
    <dbReference type="NCBI Taxonomy" id="2527691"/>
    <lineage>
        <taxon>Bacteria</taxon>
        <taxon>Pseudomonadati</taxon>
        <taxon>Pseudomonadota</taxon>
        <taxon>Betaproteobacteria</taxon>
        <taxon>Burkholderiales</taxon>
        <taxon>Comamonadaceae</taxon>
        <taxon>Rhodoferax</taxon>
    </lineage>
</organism>
<keyword evidence="4 7" id="KW-0812">Transmembrane</keyword>
<keyword evidence="2 7" id="KW-0813">Transport</keyword>
<dbReference type="InterPro" id="IPR035906">
    <property type="entry name" value="MetI-like_sf"/>
</dbReference>
<evidence type="ECO:0000256" key="1">
    <source>
        <dbReference type="ARBA" id="ARBA00004651"/>
    </source>
</evidence>
<accession>A0A515ERA8</accession>
<protein>
    <submittedName>
        <fullName evidence="9">Sugar ABC transporter permease</fullName>
    </submittedName>
</protein>
<evidence type="ECO:0000256" key="5">
    <source>
        <dbReference type="ARBA" id="ARBA00022989"/>
    </source>
</evidence>
<evidence type="ECO:0000256" key="3">
    <source>
        <dbReference type="ARBA" id="ARBA00022475"/>
    </source>
</evidence>
<sequence>MGSAATARRMQAWGLLTPMLVIMVGITAWPLMRTIWLSFTSTSIGGEPAQWVGLENYWQALSNTAFQESLGHTLYFTFVSVSLELVLGVAVGLLLNQPFKGQAFARALLVLPWALPTIVNAMMWRLIDGPEYGALNALLVQTGLLEDYRSWLGDPDIAMEMVIVADVWKNYPFVALIMLASLQSVPADLYEAARLDGAGTLARFWYVTVPGVMAPLSVAIVLRTIDAFKVFDVIYVMTKGGPADSTKALSFVVYQEAFSYLRIGSGAAYAILMAGISALLIALYVAMLRKQEGST</sequence>
<dbReference type="SUPFAM" id="SSF161098">
    <property type="entry name" value="MetI-like"/>
    <property type="match status" value="1"/>
</dbReference>